<accession>A0A4U9THX2</accession>
<dbReference type="AlphaFoldDB" id="A0A4U9THX2"/>
<sequence length="164" mass="17463">MVSKLQPMTDYALSKIDDRYVTYTSNGEVRTERTEGEIYRSVIQAGGNVVANFANDLSNTTTSPNAGGVSHTINAPTLNTLSQQTIGNAVEKQALSAGDKAAVNSPEWQDSLQNALQQINGGSGLDNVTPELTGLGKNIATLARAAPIWGMEPRYKTPPPMART</sequence>
<evidence type="ECO:0000313" key="1">
    <source>
        <dbReference type="EMBL" id="VTR19285.1"/>
    </source>
</evidence>
<protein>
    <recommendedName>
        <fullName evidence="2">Filamentous hemagglutinin</fullName>
    </recommendedName>
</protein>
<gene>
    <name evidence="1" type="ORF">NCTC12965_00772</name>
</gene>
<name>A0A4U9THX2_SERFO</name>
<dbReference type="EMBL" id="CABEEZ010000019">
    <property type="protein sequence ID" value="VTR19285.1"/>
    <property type="molecule type" value="Genomic_DNA"/>
</dbReference>
<evidence type="ECO:0008006" key="2">
    <source>
        <dbReference type="Google" id="ProtNLM"/>
    </source>
</evidence>
<reference evidence="1" key="1">
    <citation type="submission" date="2019-05" db="EMBL/GenBank/DDBJ databases">
        <authorList>
            <consortium name="Pathogen Informatics"/>
        </authorList>
    </citation>
    <scope>NUCLEOTIDE SEQUENCE [LARGE SCALE GENOMIC DNA]</scope>
    <source>
        <strain evidence="1">NCTC12965</strain>
    </source>
</reference>
<proteinExistence type="predicted"/>
<organism evidence="1">
    <name type="scientific">Serratia fonticola</name>
    <dbReference type="NCBI Taxonomy" id="47917"/>
    <lineage>
        <taxon>Bacteria</taxon>
        <taxon>Pseudomonadati</taxon>
        <taxon>Pseudomonadota</taxon>
        <taxon>Gammaproteobacteria</taxon>
        <taxon>Enterobacterales</taxon>
        <taxon>Yersiniaceae</taxon>
        <taxon>Serratia</taxon>
    </lineage>
</organism>